<evidence type="ECO:0000313" key="2">
    <source>
        <dbReference type="Proteomes" id="UP000499080"/>
    </source>
</evidence>
<reference evidence="1 2" key="1">
    <citation type="journal article" date="2019" name="Sci. Rep.">
        <title>Orb-weaving spider Araneus ventricosus genome elucidates the spidroin gene catalogue.</title>
        <authorList>
            <person name="Kono N."/>
            <person name="Nakamura H."/>
            <person name="Ohtoshi R."/>
            <person name="Moran D.A.P."/>
            <person name="Shinohara A."/>
            <person name="Yoshida Y."/>
            <person name="Fujiwara M."/>
            <person name="Mori M."/>
            <person name="Tomita M."/>
            <person name="Arakawa K."/>
        </authorList>
    </citation>
    <scope>NUCLEOTIDE SEQUENCE [LARGE SCALE GENOMIC DNA]</scope>
</reference>
<dbReference type="OrthoDB" id="10622205at2759"/>
<sequence length="212" mass="22961">MAQLKNIDFKPGVLDINKQFCELKIDTTGVELISKLLNDVNQYIIASIDAQFKQALIVDRQKFLEFAQVSTNNFPAQLAKNGLCEAGKQVALLQSGCMANGQTTTKKKKPPSSHNKNIIQAPAPKKSVFAPLLNPTIHGQFDNAVVVLDKEASNSSGRTLEDVCEALVKVALSRAENSGKLGQEQVVEAVCQVFPKQLADHSIASGSNRNES</sequence>
<dbReference type="Proteomes" id="UP000499080">
    <property type="component" value="Unassembled WGS sequence"/>
</dbReference>
<comment type="caution">
    <text evidence="1">The sequence shown here is derived from an EMBL/GenBank/DDBJ whole genome shotgun (WGS) entry which is preliminary data.</text>
</comment>
<dbReference type="EMBL" id="BGPR01008718">
    <property type="protein sequence ID" value="GBN35591.1"/>
    <property type="molecule type" value="Genomic_DNA"/>
</dbReference>
<name>A0A4Y2N8I8_ARAVE</name>
<evidence type="ECO:0000313" key="1">
    <source>
        <dbReference type="EMBL" id="GBN35591.1"/>
    </source>
</evidence>
<organism evidence="1 2">
    <name type="scientific">Araneus ventricosus</name>
    <name type="common">Orbweaver spider</name>
    <name type="synonym">Epeira ventricosa</name>
    <dbReference type="NCBI Taxonomy" id="182803"/>
    <lineage>
        <taxon>Eukaryota</taxon>
        <taxon>Metazoa</taxon>
        <taxon>Ecdysozoa</taxon>
        <taxon>Arthropoda</taxon>
        <taxon>Chelicerata</taxon>
        <taxon>Arachnida</taxon>
        <taxon>Araneae</taxon>
        <taxon>Araneomorphae</taxon>
        <taxon>Entelegynae</taxon>
        <taxon>Araneoidea</taxon>
        <taxon>Araneidae</taxon>
        <taxon>Araneus</taxon>
    </lineage>
</organism>
<proteinExistence type="predicted"/>
<gene>
    <name evidence="1" type="ORF">AVEN_136094_1</name>
</gene>
<keyword evidence="2" id="KW-1185">Reference proteome</keyword>
<protein>
    <submittedName>
        <fullName evidence="1">Uncharacterized protein</fullName>
    </submittedName>
</protein>
<accession>A0A4Y2N8I8</accession>
<dbReference type="AlphaFoldDB" id="A0A4Y2N8I8"/>